<name>A0ABS6B310_9NOCA</name>
<keyword evidence="2" id="KW-1185">Reference proteome</keyword>
<dbReference type="RefSeq" id="WP_215920036.1">
    <property type="nucleotide sequence ID" value="NZ_JAHKNI010000008.1"/>
</dbReference>
<evidence type="ECO:0000313" key="1">
    <source>
        <dbReference type="EMBL" id="MBU3064687.1"/>
    </source>
</evidence>
<evidence type="ECO:0000313" key="2">
    <source>
        <dbReference type="Proteomes" id="UP000733379"/>
    </source>
</evidence>
<gene>
    <name evidence="1" type="ORF">KO481_24545</name>
</gene>
<organism evidence="1 2">
    <name type="scientific">Nocardia albiluteola</name>
    <dbReference type="NCBI Taxonomy" id="2842303"/>
    <lineage>
        <taxon>Bacteria</taxon>
        <taxon>Bacillati</taxon>
        <taxon>Actinomycetota</taxon>
        <taxon>Actinomycetes</taxon>
        <taxon>Mycobacteriales</taxon>
        <taxon>Nocardiaceae</taxon>
        <taxon>Nocardia</taxon>
    </lineage>
</organism>
<comment type="caution">
    <text evidence="1">The sequence shown here is derived from an EMBL/GenBank/DDBJ whole genome shotgun (WGS) entry which is preliminary data.</text>
</comment>
<proteinExistence type="predicted"/>
<dbReference type="Proteomes" id="UP000733379">
    <property type="component" value="Unassembled WGS sequence"/>
</dbReference>
<dbReference type="EMBL" id="JAHKNI010000008">
    <property type="protein sequence ID" value="MBU3064687.1"/>
    <property type="molecule type" value="Genomic_DNA"/>
</dbReference>
<protein>
    <submittedName>
        <fullName evidence="1">Uncharacterized protein</fullName>
    </submittedName>
</protein>
<accession>A0ABS6B310</accession>
<reference evidence="1 2" key="1">
    <citation type="submission" date="2021-06" db="EMBL/GenBank/DDBJ databases">
        <title>Actinomycetes sequencing.</title>
        <authorList>
            <person name="Shan Q."/>
        </authorList>
    </citation>
    <scope>NUCLEOTIDE SEQUENCE [LARGE SCALE GENOMIC DNA]</scope>
    <source>
        <strain evidence="1 2">NEAU-G5</strain>
    </source>
</reference>
<sequence>MAVGASLRIMRLRNLIEHPATGPGERAAAQRMLERILDKSDRARHEHPGRSYGARHGRAGRHASLEQIAEMIGQDIALERILLDPGAPDELAVHSPLRQAPADLTYTVEAAAGSIVVTIGNIPADWEPDTVDPALQSLAEALARIMNAYNHDGADTGRRFFGKVRAGGTTLIW</sequence>